<dbReference type="EC" id="5.3.1.16" evidence="9 11"/>
<evidence type="ECO:0000256" key="7">
    <source>
        <dbReference type="ARBA" id="ARBA00023102"/>
    </source>
</evidence>
<dbReference type="RefSeq" id="WP_145434129.1">
    <property type="nucleotide sequence ID" value="NZ_CP036339.1"/>
</dbReference>
<evidence type="ECO:0000256" key="3">
    <source>
        <dbReference type="ARBA" id="ARBA00005133"/>
    </source>
</evidence>
<comment type="similarity">
    <text evidence="4 9 10">Belongs to the HisA/HisF family.</text>
</comment>
<dbReference type="SUPFAM" id="SSF51366">
    <property type="entry name" value="Ribulose-phoshate binding barrel"/>
    <property type="match status" value="1"/>
</dbReference>
<dbReference type="GO" id="GO:0000162">
    <property type="term" value="P:L-tryptophan biosynthetic process"/>
    <property type="evidence" value="ECO:0007669"/>
    <property type="project" value="TreeGrafter"/>
</dbReference>
<dbReference type="AlphaFoldDB" id="A0A517U191"/>
<accession>A0A517U191</accession>
<dbReference type="OrthoDB" id="9781903at2"/>
<dbReference type="InterPro" id="IPR044524">
    <property type="entry name" value="Isoase_HisA-like"/>
</dbReference>
<dbReference type="EMBL" id="CP036339">
    <property type="protein sequence ID" value="QDT74373.1"/>
    <property type="molecule type" value="Genomic_DNA"/>
</dbReference>
<dbReference type="InterPro" id="IPR013785">
    <property type="entry name" value="Aldolase_TIM"/>
</dbReference>
<dbReference type="Proteomes" id="UP000317909">
    <property type="component" value="Chromosome"/>
</dbReference>
<name>A0A517U191_9BACT</name>
<sequence>MQLWPAIDLLGGRCVRLQQGDYARETVFSNDPASVAAGFQRDGARHLHLVDLDGARAGKPLNLDAVRAILAAVDMECELGGGIRDEATIESLLELGLSRVVLGTSALKQPEWFRDMIAKYPGKLVLGIDARDGFVATHGWLETSTVQAVEFVQLFADDPLAAIIYTDIATDGMLQGPNVEAMREMQASVRLPVVASGGVTTAQDVADLAAAGLHSAIIGRALYAGTLTLKEALAAAKTPIASPT</sequence>
<dbReference type="PANTHER" id="PTHR43090">
    <property type="entry name" value="1-(5-PHOSPHORIBOSYL)-5-[(5-PHOSPHORIBOSYLAMINO)METHYLIDENEAMINO] IMIDAZOLE-4-CARBOXAMIDE ISOMERASE"/>
    <property type="match status" value="1"/>
</dbReference>
<reference evidence="12 13" key="1">
    <citation type="submission" date="2019-02" db="EMBL/GenBank/DDBJ databases">
        <title>Deep-cultivation of Planctomycetes and their phenomic and genomic characterization uncovers novel biology.</title>
        <authorList>
            <person name="Wiegand S."/>
            <person name="Jogler M."/>
            <person name="Boedeker C."/>
            <person name="Pinto D."/>
            <person name="Vollmers J."/>
            <person name="Rivas-Marin E."/>
            <person name="Kohn T."/>
            <person name="Peeters S.H."/>
            <person name="Heuer A."/>
            <person name="Rast P."/>
            <person name="Oberbeckmann S."/>
            <person name="Bunk B."/>
            <person name="Jeske O."/>
            <person name="Meyerdierks A."/>
            <person name="Storesund J.E."/>
            <person name="Kallscheuer N."/>
            <person name="Luecker S."/>
            <person name="Lage O.M."/>
            <person name="Pohl T."/>
            <person name="Merkel B.J."/>
            <person name="Hornburger P."/>
            <person name="Mueller R.-W."/>
            <person name="Bruemmer F."/>
            <person name="Labrenz M."/>
            <person name="Spormann A.M."/>
            <person name="Op den Camp H."/>
            <person name="Overmann J."/>
            <person name="Amann R."/>
            <person name="Jetten M.S.M."/>
            <person name="Mascher T."/>
            <person name="Medema M.H."/>
            <person name="Devos D.P."/>
            <person name="Kaster A.-K."/>
            <person name="Ovreas L."/>
            <person name="Rohde M."/>
            <person name="Galperin M.Y."/>
            <person name="Jogler C."/>
        </authorList>
    </citation>
    <scope>NUCLEOTIDE SEQUENCE [LARGE SCALE GENOMIC DNA]</scope>
    <source>
        <strain evidence="12 13">I41</strain>
    </source>
</reference>
<evidence type="ECO:0000256" key="10">
    <source>
        <dbReference type="RuleBase" id="RU003657"/>
    </source>
</evidence>
<comment type="subcellular location">
    <subcellularLocation>
        <location evidence="2 9 11">Cytoplasm</location>
    </subcellularLocation>
</comment>
<evidence type="ECO:0000256" key="4">
    <source>
        <dbReference type="ARBA" id="ARBA00009667"/>
    </source>
</evidence>
<comment type="pathway">
    <text evidence="3 9 11">Amino-acid biosynthesis; L-histidine biosynthesis; L-histidine from 5-phospho-alpha-D-ribose 1-diphosphate: step 4/9.</text>
</comment>
<dbReference type="GO" id="GO:0005737">
    <property type="term" value="C:cytoplasm"/>
    <property type="evidence" value="ECO:0007669"/>
    <property type="project" value="UniProtKB-SubCell"/>
</dbReference>
<dbReference type="FunFam" id="3.20.20.70:FF:000009">
    <property type="entry name" value="1-(5-phosphoribosyl)-5-[(5-phosphoribosylamino)methylideneamino] imidazole-4-carboxamide isomerase"/>
    <property type="match status" value="1"/>
</dbReference>
<dbReference type="NCBIfam" id="TIGR00007">
    <property type="entry name" value="1-(5-phosphoribosyl)-5-[(5-phosphoribosylamino)methylideneamino]imidazole-4-carboxamide isomerase"/>
    <property type="match status" value="1"/>
</dbReference>
<keyword evidence="8 9" id="KW-0413">Isomerase</keyword>
<dbReference type="InterPro" id="IPR006063">
    <property type="entry name" value="HisA_bact_arch"/>
</dbReference>
<dbReference type="CDD" id="cd04732">
    <property type="entry name" value="HisA"/>
    <property type="match status" value="1"/>
</dbReference>
<dbReference type="InterPro" id="IPR006062">
    <property type="entry name" value="His_biosynth"/>
</dbReference>
<keyword evidence="6 9" id="KW-0028">Amino-acid biosynthesis</keyword>
<keyword evidence="7 9" id="KW-0368">Histidine biosynthesis</keyword>
<dbReference type="KEGG" id="llh:I41_35680"/>
<dbReference type="HAMAP" id="MF_01014">
    <property type="entry name" value="HisA"/>
    <property type="match status" value="1"/>
</dbReference>
<proteinExistence type="inferred from homology"/>
<dbReference type="UniPathway" id="UPA00031">
    <property type="reaction ID" value="UER00009"/>
</dbReference>
<evidence type="ECO:0000256" key="2">
    <source>
        <dbReference type="ARBA" id="ARBA00004496"/>
    </source>
</evidence>
<evidence type="ECO:0000256" key="1">
    <source>
        <dbReference type="ARBA" id="ARBA00000901"/>
    </source>
</evidence>
<dbReference type="PANTHER" id="PTHR43090:SF2">
    <property type="entry name" value="1-(5-PHOSPHORIBOSYL)-5-[(5-PHOSPHORIBOSYLAMINO)METHYLIDENEAMINO] IMIDAZOLE-4-CARBOXAMIDE ISOMERASE"/>
    <property type="match status" value="1"/>
</dbReference>
<dbReference type="Pfam" id="PF00977">
    <property type="entry name" value="His_biosynth"/>
    <property type="match status" value="1"/>
</dbReference>
<dbReference type="InterPro" id="IPR011060">
    <property type="entry name" value="RibuloseP-bd_barrel"/>
</dbReference>
<dbReference type="InterPro" id="IPR023016">
    <property type="entry name" value="HisA/PriA"/>
</dbReference>
<evidence type="ECO:0000256" key="9">
    <source>
        <dbReference type="HAMAP-Rule" id="MF_01014"/>
    </source>
</evidence>
<evidence type="ECO:0000313" key="12">
    <source>
        <dbReference type="EMBL" id="QDT74373.1"/>
    </source>
</evidence>
<dbReference type="GO" id="GO:0000105">
    <property type="term" value="P:L-histidine biosynthetic process"/>
    <property type="evidence" value="ECO:0007669"/>
    <property type="project" value="UniProtKB-UniRule"/>
</dbReference>
<protein>
    <recommendedName>
        <fullName evidence="9 11">1-(5-phosphoribosyl)-5-[(5-phosphoribosylamino)methylideneamino] imidazole-4-carboxamide isomerase</fullName>
        <ecNumber evidence="9 11">5.3.1.16</ecNumber>
    </recommendedName>
    <alternativeName>
        <fullName evidence="9">Phosphoribosylformimino-5-aminoimidazole carboxamide ribotide isomerase</fullName>
    </alternativeName>
</protein>
<comment type="catalytic activity">
    <reaction evidence="1 9 11">
        <text>1-(5-phospho-beta-D-ribosyl)-5-[(5-phospho-beta-D-ribosylamino)methylideneamino]imidazole-4-carboxamide = 5-[(5-phospho-1-deoxy-D-ribulos-1-ylimino)methylamino]-1-(5-phospho-beta-D-ribosyl)imidazole-4-carboxamide</text>
        <dbReference type="Rhea" id="RHEA:15469"/>
        <dbReference type="ChEBI" id="CHEBI:58435"/>
        <dbReference type="ChEBI" id="CHEBI:58525"/>
        <dbReference type="EC" id="5.3.1.16"/>
    </reaction>
</comment>
<feature type="active site" description="Proton acceptor" evidence="9">
    <location>
        <position position="8"/>
    </location>
</feature>
<organism evidence="12 13">
    <name type="scientific">Lacipirellula limnantheis</name>
    <dbReference type="NCBI Taxonomy" id="2528024"/>
    <lineage>
        <taxon>Bacteria</taxon>
        <taxon>Pseudomonadati</taxon>
        <taxon>Planctomycetota</taxon>
        <taxon>Planctomycetia</taxon>
        <taxon>Pirellulales</taxon>
        <taxon>Lacipirellulaceae</taxon>
        <taxon>Lacipirellula</taxon>
    </lineage>
</organism>
<evidence type="ECO:0000256" key="5">
    <source>
        <dbReference type="ARBA" id="ARBA00022490"/>
    </source>
</evidence>
<feature type="active site" description="Proton donor" evidence="9">
    <location>
        <position position="129"/>
    </location>
</feature>
<keyword evidence="13" id="KW-1185">Reference proteome</keyword>
<gene>
    <name evidence="9 12" type="primary">hisA</name>
    <name evidence="12" type="ORF">I41_35680</name>
</gene>
<dbReference type="GO" id="GO:0003949">
    <property type="term" value="F:1-(5-phosphoribosyl)-5-[(5-phosphoribosylamino)methylideneamino]imidazole-4-carboxamide isomerase activity"/>
    <property type="evidence" value="ECO:0007669"/>
    <property type="project" value="UniProtKB-UniRule"/>
</dbReference>
<evidence type="ECO:0000256" key="6">
    <source>
        <dbReference type="ARBA" id="ARBA00022605"/>
    </source>
</evidence>
<evidence type="ECO:0000313" key="13">
    <source>
        <dbReference type="Proteomes" id="UP000317909"/>
    </source>
</evidence>
<dbReference type="Gene3D" id="3.20.20.70">
    <property type="entry name" value="Aldolase class I"/>
    <property type="match status" value="1"/>
</dbReference>
<evidence type="ECO:0000256" key="11">
    <source>
        <dbReference type="RuleBase" id="RU003658"/>
    </source>
</evidence>
<evidence type="ECO:0000256" key="8">
    <source>
        <dbReference type="ARBA" id="ARBA00023235"/>
    </source>
</evidence>
<keyword evidence="5 9" id="KW-0963">Cytoplasm</keyword>